<protein>
    <submittedName>
        <fullName evidence="1">Uncharacterized protein</fullName>
    </submittedName>
</protein>
<dbReference type="PROSITE" id="PS51318">
    <property type="entry name" value="TAT"/>
    <property type="match status" value="1"/>
</dbReference>
<dbReference type="EMBL" id="BMUB01000009">
    <property type="protein sequence ID" value="GGU84760.1"/>
    <property type="molecule type" value="Genomic_DNA"/>
</dbReference>
<accession>A0A8H9HRY9</accession>
<reference evidence="1" key="2">
    <citation type="submission" date="2020-09" db="EMBL/GenBank/DDBJ databases">
        <authorList>
            <person name="Sun Q."/>
            <person name="Ohkuma M."/>
        </authorList>
    </citation>
    <scope>NUCLEOTIDE SEQUENCE</scope>
    <source>
        <strain evidence="1">JCM 4434</strain>
    </source>
</reference>
<dbReference type="AlphaFoldDB" id="A0A8H9HRY9"/>
<organism evidence="1 2">
    <name type="scientific">Kitasatospora aureofaciens</name>
    <name type="common">Streptomyces aureofaciens</name>
    <dbReference type="NCBI Taxonomy" id="1894"/>
    <lineage>
        <taxon>Bacteria</taxon>
        <taxon>Bacillati</taxon>
        <taxon>Actinomycetota</taxon>
        <taxon>Actinomycetes</taxon>
        <taxon>Kitasatosporales</taxon>
        <taxon>Streptomycetaceae</taxon>
        <taxon>Kitasatospora</taxon>
    </lineage>
</organism>
<dbReference type="InterPro" id="IPR006311">
    <property type="entry name" value="TAT_signal"/>
</dbReference>
<proteinExistence type="predicted"/>
<gene>
    <name evidence="1" type="ORF">GCM10010502_40930</name>
</gene>
<evidence type="ECO:0000313" key="1">
    <source>
        <dbReference type="EMBL" id="GGU84760.1"/>
    </source>
</evidence>
<name>A0A8H9HRY9_KITAU</name>
<comment type="caution">
    <text evidence="1">The sequence shown here is derived from an EMBL/GenBank/DDBJ whole genome shotgun (WGS) entry which is preliminary data.</text>
</comment>
<evidence type="ECO:0000313" key="2">
    <source>
        <dbReference type="Proteomes" id="UP000610124"/>
    </source>
</evidence>
<reference evidence="1" key="1">
    <citation type="journal article" date="2014" name="Int. J. Syst. Evol. Microbiol.">
        <title>Complete genome sequence of Corynebacterium casei LMG S-19264T (=DSM 44701T), isolated from a smear-ripened cheese.</title>
        <authorList>
            <consortium name="US DOE Joint Genome Institute (JGI-PGF)"/>
            <person name="Walter F."/>
            <person name="Albersmeier A."/>
            <person name="Kalinowski J."/>
            <person name="Ruckert C."/>
        </authorList>
    </citation>
    <scope>NUCLEOTIDE SEQUENCE</scope>
    <source>
        <strain evidence="1">JCM 4434</strain>
    </source>
</reference>
<dbReference type="Proteomes" id="UP000610124">
    <property type="component" value="Unassembled WGS sequence"/>
</dbReference>
<sequence length="48" mass="5044">MWCATQGPRHPAAPNRRRVLALLTLLTLLTLLGAAVSIPLAAAVAPTR</sequence>